<dbReference type="Pfam" id="PF13813">
    <property type="entry name" value="MBOAT_2"/>
    <property type="match status" value="1"/>
</dbReference>
<comment type="subcellular location">
    <subcellularLocation>
        <location evidence="1">Membrane</location>
        <topology evidence="1">Multi-pass membrane protein</topology>
    </subcellularLocation>
</comment>
<feature type="transmembrane region" description="Helical" evidence="9">
    <location>
        <begin position="167"/>
        <end position="192"/>
    </location>
</feature>
<dbReference type="GO" id="GO:0008374">
    <property type="term" value="F:O-acyltransferase activity"/>
    <property type="evidence" value="ECO:0007669"/>
    <property type="project" value="InterPro"/>
</dbReference>
<dbReference type="GO" id="GO:0006629">
    <property type="term" value="P:lipid metabolic process"/>
    <property type="evidence" value="ECO:0007669"/>
    <property type="project" value="UniProtKB-KW"/>
</dbReference>
<evidence type="ECO:0000256" key="8">
    <source>
        <dbReference type="ARBA" id="ARBA00023315"/>
    </source>
</evidence>
<feature type="transmembrane region" description="Helical" evidence="9">
    <location>
        <begin position="275"/>
        <end position="295"/>
    </location>
</feature>
<evidence type="ECO:0000259" key="10">
    <source>
        <dbReference type="Pfam" id="PF13813"/>
    </source>
</evidence>
<evidence type="ECO:0000256" key="6">
    <source>
        <dbReference type="ARBA" id="ARBA00023098"/>
    </source>
</evidence>
<evidence type="ECO:0000256" key="1">
    <source>
        <dbReference type="ARBA" id="ARBA00004141"/>
    </source>
</evidence>
<evidence type="ECO:0000256" key="9">
    <source>
        <dbReference type="SAM" id="Phobius"/>
    </source>
</evidence>
<dbReference type="GO" id="GO:0016020">
    <property type="term" value="C:membrane"/>
    <property type="evidence" value="ECO:0007669"/>
    <property type="project" value="UniProtKB-SubCell"/>
</dbReference>
<protein>
    <recommendedName>
        <fullName evidence="10">Wax synthase domain-containing protein</fullName>
    </recommendedName>
</protein>
<dbReference type="EMBL" id="JAVXUO010000425">
    <property type="protein sequence ID" value="KAK2992244.1"/>
    <property type="molecule type" value="Genomic_DNA"/>
</dbReference>
<feature type="transmembrane region" description="Helical" evidence="9">
    <location>
        <begin position="21"/>
        <end position="40"/>
    </location>
</feature>
<evidence type="ECO:0000313" key="11">
    <source>
        <dbReference type="EMBL" id="KAK2992244.1"/>
    </source>
</evidence>
<comment type="similarity">
    <text evidence="2">Belongs to the wax synthase family.</text>
</comment>
<name>A0AA88RUB7_9ASTE</name>
<organism evidence="11 12">
    <name type="scientific">Escallonia rubra</name>
    <dbReference type="NCBI Taxonomy" id="112253"/>
    <lineage>
        <taxon>Eukaryota</taxon>
        <taxon>Viridiplantae</taxon>
        <taxon>Streptophyta</taxon>
        <taxon>Embryophyta</taxon>
        <taxon>Tracheophyta</taxon>
        <taxon>Spermatophyta</taxon>
        <taxon>Magnoliopsida</taxon>
        <taxon>eudicotyledons</taxon>
        <taxon>Gunneridae</taxon>
        <taxon>Pentapetalae</taxon>
        <taxon>asterids</taxon>
        <taxon>campanulids</taxon>
        <taxon>Escalloniales</taxon>
        <taxon>Escalloniaceae</taxon>
        <taxon>Escallonia</taxon>
    </lineage>
</organism>
<keyword evidence="12" id="KW-1185">Reference proteome</keyword>
<evidence type="ECO:0000256" key="7">
    <source>
        <dbReference type="ARBA" id="ARBA00023136"/>
    </source>
</evidence>
<sequence>MEMEGEIFEVIRVWMEGELSNFIKVWAAVFTALSYCYFAGRFAPKGIPRLLTVFPVLCLFLNLPLHLHTMHLGGMTAFFIAWLANFKLLMFAFDIGPLSDPSVSLPRFLFLACFPIKIQQNTRNPSHNKSKKGQQSLLSYAIKTLLVGVIVRAYDYTDQIGPILIQIIYCFHIYFGIEIILAMVAAMARALLGIELEPQFNEPYLSTSLQDFWGRRWNIMVTSILRPIVYVPVLRLSARFTRRQWAPLPAVFATFVVSAAMHELIFYYLGRVMPTFEITWFFLLHGVCLVVEIAIKKAVNGRWRFPQYVSGPLTVVFVITTGMWLFFPELIRCRGLDRALEEYAAFGAFVKDVGGALRFKPHNATTQ</sequence>
<keyword evidence="4 9" id="KW-0812">Transmembrane</keyword>
<evidence type="ECO:0000256" key="5">
    <source>
        <dbReference type="ARBA" id="ARBA00022989"/>
    </source>
</evidence>
<dbReference type="Proteomes" id="UP001187471">
    <property type="component" value="Unassembled WGS sequence"/>
</dbReference>
<dbReference type="InterPro" id="IPR017088">
    <property type="entry name" value="Wax_synthase_Magnoliopsida"/>
</dbReference>
<keyword evidence="6" id="KW-0443">Lipid metabolism</keyword>
<dbReference type="InterPro" id="IPR044851">
    <property type="entry name" value="Wax_synthase"/>
</dbReference>
<accession>A0AA88RUB7</accession>
<dbReference type="PANTHER" id="PTHR31595:SF77">
    <property type="entry name" value="ACYL-COA--STEROL O-ACYLTRANSFERASE 1-LIKE"/>
    <property type="match status" value="1"/>
</dbReference>
<evidence type="ECO:0000256" key="4">
    <source>
        <dbReference type="ARBA" id="ARBA00022692"/>
    </source>
</evidence>
<evidence type="ECO:0000256" key="3">
    <source>
        <dbReference type="ARBA" id="ARBA00022679"/>
    </source>
</evidence>
<gene>
    <name evidence="11" type="ORF">RJ640_005731</name>
</gene>
<keyword evidence="7 9" id="KW-0472">Membrane</keyword>
<feature type="transmembrane region" description="Helical" evidence="9">
    <location>
        <begin position="245"/>
        <end position="269"/>
    </location>
</feature>
<reference evidence="11" key="1">
    <citation type="submission" date="2022-12" db="EMBL/GenBank/DDBJ databases">
        <title>Draft genome assemblies for two species of Escallonia (Escalloniales).</title>
        <authorList>
            <person name="Chanderbali A."/>
            <person name="Dervinis C."/>
            <person name="Anghel I."/>
            <person name="Soltis D."/>
            <person name="Soltis P."/>
            <person name="Zapata F."/>
        </authorList>
    </citation>
    <scope>NUCLEOTIDE SEQUENCE</scope>
    <source>
        <strain evidence="11">UCBG92.1500</strain>
        <tissue evidence="11">Leaf</tissue>
    </source>
</reference>
<keyword evidence="8" id="KW-0012">Acyltransferase</keyword>
<dbReference type="PANTHER" id="PTHR31595">
    <property type="entry name" value="LONG-CHAIN-ALCOHOL O-FATTY-ACYLTRANSFERASE 3-RELATED"/>
    <property type="match status" value="1"/>
</dbReference>
<keyword evidence="5 9" id="KW-1133">Transmembrane helix</keyword>
<keyword evidence="3" id="KW-0808">Transferase</keyword>
<dbReference type="PIRSF" id="PIRSF037006">
    <property type="entry name" value="Wax_synthase"/>
    <property type="match status" value="1"/>
</dbReference>
<feature type="transmembrane region" description="Helical" evidence="9">
    <location>
        <begin position="72"/>
        <end position="93"/>
    </location>
</feature>
<evidence type="ECO:0000256" key="2">
    <source>
        <dbReference type="ARBA" id="ARBA00007282"/>
    </source>
</evidence>
<evidence type="ECO:0000313" key="12">
    <source>
        <dbReference type="Proteomes" id="UP001187471"/>
    </source>
</evidence>
<dbReference type="AlphaFoldDB" id="A0AA88RUB7"/>
<dbReference type="InterPro" id="IPR032805">
    <property type="entry name" value="Wax_synthase_dom"/>
</dbReference>
<feature type="domain" description="Wax synthase" evidence="10">
    <location>
        <begin position="197"/>
        <end position="283"/>
    </location>
</feature>
<comment type="caution">
    <text evidence="11">The sequence shown here is derived from an EMBL/GenBank/DDBJ whole genome shotgun (WGS) entry which is preliminary data.</text>
</comment>
<feature type="transmembrane region" description="Helical" evidence="9">
    <location>
        <begin position="137"/>
        <end position="155"/>
    </location>
</feature>
<proteinExistence type="inferred from homology"/>
<feature type="transmembrane region" description="Helical" evidence="9">
    <location>
        <begin position="307"/>
        <end position="327"/>
    </location>
</feature>